<dbReference type="EMBL" id="CAUYUJ010007635">
    <property type="protein sequence ID" value="CAK0821418.1"/>
    <property type="molecule type" value="Genomic_DNA"/>
</dbReference>
<dbReference type="Proteomes" id="UP001189429">
    <property type="component" value="Unassembled WGS sequence"/>
</dbReference>
<proteinExistence type="predicted"/>
<accession>A0ABN9RQV6</accession>
<protein>
    <submittedName>
        <fullName evidence="2">Uncharacterized protein</fullName>
    </submittedName>
</protein>
<evidence type="ECO:0000313" key="2">
    <source>
        <dbReference type="EMBL" id="CAK0821418.1"/>
    </source>
</evidence>
<feature type="region of interest" description="Disordered" evidence="1">
    <location>
        <begin position="112"/>
        <end position="132"/>
    </location>
</feature>
<evidence type="ECO:0000313" key="3">
    <source>
        <dbReference type="Proteomes" id="UP001189429"/>
    </source>
</evidence>
<keyword evidence="3" id="KW-1185">Reference proteome</keyword>
<comment type="caution">
    <text evidence="2">The sequence shown here is derived from an EMBL/GenBank/DDBJ whole genome shotgun (WGS) entry which is preliminary data.</text>
</comment>
<feature type="non-terminal residue" evidence="2">
    <location>
        <position position="276"/>
    </location>
</feature>
<feature type="compositionally biased region" description="Basic and acidic residues" evidence="1">
    <location>
        <begin position="80"/>
        <end position="94"/>
    </location>
</feature>
<gene>
    <name evidence="2" type="ORF">PCOR1329_LOCUS22751</name>
</gene>
<feature type="compositionally biased region" description="Acidic residues" evidence="1">
    <location>
        <begin position="112"/>
        <end position="121"/>
    </location>
</feature>
<reference evidence="2" key="1">
    <citation type="submission" date="2023-10" db="EMBL/GenBank/DDBJ databases">
        <authorList>
            <person name="Chen Y."/>
            <person name="Shah S."/>
            <person name="Dougan E. K."/>
            <person name="Thang M."/>
            <person name="Chan C."/>
        </authorList>
    </citation>
    <scope>NUCLEOTIDE SEQUENCE [LARGE SCALE GENOMIC DNA]</scope>
</reference>
<evidence type="ECO:0000256" key="1">
    <source>
        <dbReference type="SAM" id="MobiDB-lite"/>
    </source>
</evidence>
<feature type="non-terminal residue" evidence="2">
    <location>
        <position position="1"/>
    </location>
</feature>
<organism evidence="2 3">
    <name type="scientific">Prorocentrum cordatum</name>
    <dbReference type="NCBI Taxonomy" id="2364126"/>
    <lineage>
        <taxon>Eukaryota</taxon>
        <taxon>Sar</taxon>
        <taxon>Alveolata</taxon>
        <taxon>Dinophyceae</taxon>
        <taxon>Prorocentrales</taxon>
        <taxon>Prorocentraceae</taxon>
        <taxon>Prorocentrum</taxon>
    </lineage>
</organism>
<sequence>VVLSWTMVDLAEIEKAAPADAQMPDLKRKLAGIKERFAGGRPEGTASGSGARDQVPGTGATKRRKLSDVLAERAVATSARAEKPAGARDPKDKESITIDGLARIIRRRVIADSDESGEDEGGPGNGRPRHVDILKTRRKSAGQLSEDTLQRMARLLGTLAASDFSDAACRAIVQAYVHQIMFNEFPRQKIGLRNSREIETLALAADHLLRGGQAVALDVVMQRLKALERSLVDENWTVARWRELMPTGGAQLASRAEATAALKLEESERKLRGPRT</sequence>
<name>A0ABN9RQV6_9DINO</name>
<feature type="region of interest" description="Disordered" evidence="1">
    <location>
        <begin position="36"/>
        <end position="94"/>
    </location>
</feature>